<proteinExistence type="predicted"/>
<protein>
    <submittedName>
        <fullName evidence="2">Uncharacterized protein</fullName>
    </submittedName>
</protein>
<reference evidence="2 3" key="2">
    <citation type="submission" date="2016-05" db="EMBL/GenBank/DDBJ databases">
        <title>Lineage-specific infection strategies underlie the spectrum of fungal disease in amphibians.</title>
        <authorList>
            <person name="Cuomo C.A."/>
            <person name="Farrer R.A."/>
            <person name="James T."/>
            <person name="Longcore J."/>
            <person name="Birren B."/>
        </authorList>
    </citation>
    <scope>NUCLEOTIDE SEQUENCE [LARGE SCALE GENOMIC DNA]</scope>
    <source>
        <strain evidence="2 3">JEL423</strain>
    </source>
</reference>
<feature type="compositionally biased region" description="Polar residues" evidence="1">
    <location>
        <begin position="428"/>
        <end position="439"/>
    </location>
</feature>
<sequence>MLAANTDAVQKDNDVANDTATLSNITSTFDSSIPCLILPNDVDAAISRPATPVDRHTRKQYSLLAIFLMLAEYCLELIVGLTKRVLLPSRPGQTFLSKTYSPDTASVIKTALPRLLSLKYQPGYCGSDAVHSAQRLELCLMRLKADLQELLDISKIAFIIDSNSSSGEGMVSAQTNIEPQSKVECLEHGDFLSLKKLSFAQFDSLRKTLIHRFGTIALVITEPIRLVLQLSFEISELQLQVYQKLHIYPFAESFFSPKKIKVDQRPGTKFIQQDVLHCLVLLQDTIRHHRRLSDYIPSKLLETDSQRSTEPFSNNNLCVAIPSAPPPPPPPPPFPLIIQPTPDLSTKKSGLIRSTVCPIPKSYIPNLSESIKSVKLVQSKHFETRLPRSTPNHFQADTLQYSNTDFLPSKSGIELQTALQSGRRKLRTISTPRTPSGTPIPTEKSRQCIAPNDIIHAALLKKFKSIQHN</sequence>
<name>A0A177WY51_BATDL</name>
<evidence type="ECO:0000256" key="1">
    <source>
        <dbReference type="SAM" id="MobiDB-lite"/>
    </source>
</evidence>
<dbReference type="VEuPathDB" id="FungiDB:BDEG_28036"/>
<accession>A0A177WY51</accession>
<organism evidence="2 3">
    <name type="scientific">Batrachochytrium dendrobatidis (strain JEL423)</name>
    <dbReference type="NCBI Taxonomy" id="403673"/>
    <lineage>
        <taxon>Eukaryota</taxon>
        <taxon>Fungi</taxon>
        <taxon>Fungi incertae sedis</taxon>
        <taxon>Chytridiomycota</taxon>
        <taxon>Chytridiomycota incertae sedis</taxon>
        <taxon>Chytridiomycetes</taxon>
        <taxon>Rhizophydiales</taxon>
        <taxon>Rhizophydiales incertae sedis</taxon>
        <taxon>Batrachochytrium</taxon>
    </lineage>
</organism>
<feature type="region of interest" description="Disordered" evidence="1">
    <location>
        <begin position="423"/>
        <end position="444"/>
    </location>
</feature>
<evidence type="ECO:0000313" key="3">
    <source>
        <dbReference type="Proteomes" id="UP000077115"/>
    </source>
</evidence>
<reference evidence="2 3" key="1">
    <citation type="submission" date="2006-10" db="EMBL/GenBank/DDBJ databases">
        <title>The Genome Sequence of Batrachochytrium dendrobatidis JEL423.</title>
        <authorList>
            <consortium name="The Broad Institute Genome Sequencing Platform"/>
            <person name="Birren B."/>
            <person name="Lander E."/>
            <person name="Galagan J."/>
            <person name="Cuomo C."/>
            <person name="Devon K."/>
            <person name="Jaffe D."/>
            <person name="Butler J."/>
            <person name="Alvarez P."/>
            <person name="Gnerre S."/>
            <person name="Grabherr M."/>
            <person name="Kleber M."/>
            <person name="Mauceli E."/>
            <person name="Brockman W."/>
            <person name="Young S."/>
            <person name="LaButti K."/>
            <person name="Sykes S."/>
            <person name="DeCaprio D."/>
            <person name="Crawford M."/>
            <person name="Koehrsen M."/>
            <person name="Engels R."/>
            <person name="Montgomery P."/>
            <person name="Pearson M."/>
            <person name="Howarth C."/>
            <person name="Larson L."/>
            <person name="White J."/>
            <person name="O'Leary S."/>
            <person name="Kodira C."/>
            <person name="Zeng Q."/>
            <person name="Yandava C."/>
            <person name="Alvarado L."/>
            <person name="Longcore J."/>
            <person name="James T."/>
        </authorList>
    </citation>
    <scope>NUCLEOTIDE SEQUENCE [LARGE SCALE GENOMIC DNA]</scope>
    <source>
        <strain evidence="2 3">JEL423</strain>
    </source>
</reference>
<gene>
    <name evidence="2" type="ORF">BDEG_28036</name>
</gene>
<dbReference type="AlphaFoldDB" id="A0A177WY51"/>
<evidence type="ECO:0000313" key="2">
    <source>
        <dbReference type="EMBL" id="OAJ44848.1"/>
    </source>
</evidence>
<dbReference type="Proteomes" id="UP000077115">
    <property type="component" value="Unassembled WGS sequence"/>
</dbReference>
<dbReference type="EMBL" id="DS022313">
    <property type="protein sequence ID" value="OAJ44848.1"/>
    <property type="molecule type" value="Genomic_DNA"/>
</dbReference>